<feature type="domain" description="PKD" evidence="7">
    <location>
        <begin position="212"/>
        <end position="265"/>
    </location>
</feature>
<dbReference type="PROSITE" id="PS50093">
    <property type="entry name" value="PKD"/>
    <property type="match status" value="12"/>
</dbReference>
<feature type="domain" description="PKD" evidence="7">
    <location>
        <begin position="706"/>
        <end position="744"/>
    </location>
</feature>
<feature type="signal peptide" evidence="6">
    <location>
        <begin position="1"/>
        <end position="23"/>
    </location>
</feature>
<evidence type="ECO:0000313" key="9">
    <source>
        <dbReference type="Proteomes" id="UP001319200"/>
    </source>
</evidence>
<dbReference type="Pfam" id="PF13585">
    <property type="entry name" value="CHU_C"/>
    <property type="match status" value="1"/>
</dbReference>
<dbReference type="Proteomes" id="UP001319200">
    <property type="component" value="Unassembled WGS sequence"/>
</dbReference>
<evidence type="ECO:0000256" key="6">
    <source>
        <dbReference type="SAM" id="SignalP"/>
    </source>
</evidence>
<dbReference type="EMBL" id="JAHESF010000002">
    <property type="protein sequence ID" value="MBT1695634.1"/>
    <property type="molecule type" value="Genomic_DNA"/>
</dbReference>
<keyword evidence="3" id="KW-0677">Repeat</keyword>
<feature type="domain" description="PKD" evidence="7">
    <location>
        <begin position="864"/>
        <end position="920"/>
    </location>
</feature>
<dbReference type="RefSeq" id="WP_254160166.1">
    <property type="nucleotide sequence ID" value="NZ_JAHESF010000002.1"/>
</dbReference>
<keyword evidence="5" id="KW-0472">Membrane</keyword>
<dbReference type="Pfam" id="PF18911">
    <property type="entry name" value="PKD_4"/>
    <property type="match status" value="12"/>
</dbReference>
<feature type="domain" description="PKD" evidence="7">
    <location>
        <begin position="1029"/>
        <end position="1073"/>
    </location>
</feature>
<feature type="domain" description="PKD" evidence="7">
    <location>
        <begin position="51"/>
        <end position="101"/>
    </location>
</feature>
<keyword evidence="2" id="KW-0812">Transmembrane</keyword>
<dbReference type="InterPro" id="IPR035986">
    <property type="entry name" value="PKD_dom_sf"/>
</dbReference>
<dbReference type="GO" id="GO:0006816">
    <property type="term" value="P:calcium ion transport"/>
    <property type="evidence" value="ECO:0007669"/>
    <property type="project" value="TreeGrafter"/>
</dbReference>
<dbReference type="AlphaFoldDB" id="A0AAP2GH36"/>
<reference evidence="8 9" key="1">
    <citation type="submission" date="2021-05" db="EMBL/GenBank/DDBJ databases">
        <title>A Polyphasic approach of four new species of the genus Ohtaekwangia: Ohtaekwangia histidinii sp. nov., Ohtaekwangia cretensis sp. nov., Ohtaekwangia indiensis sp. nov., Ohtaekwangia reichenbachii sp. nov. from diverse environment.</title>
        <authorList>
            <person name="Octaviana S."/>
        </authorList>
    </citation>
    <scope>NUCLEOTIDE SEQUENCE [LARGE SCALE GENOMIC DNA]</scope>
    <source>
        <strain evidence="8 9">PWU4</strain>
    </source>
</reference>
<dbReference type="InterPro" id="IPR026341">
    <property type="entry name" value="T9SS_type_B"/>
</dbReference>
<sequence length="1251" mass="135701">MAIAKRQVLILFILTLATYTGFAQNAEFTADVTSGCFPLTVHFTDASTGATSWTWELGNGNTSTNQHPSATYASPGTYTVKLTVSNGTTSNTETKTGYIVVHHNPVADFSFDKNSGCSPLGVAFTNLSTSASGVITDWLWAFGDGAQSNIPNPTHTYTSSGSRSVTLRVKNQFGCEHVAVKASAINVQGPVALFTPSNVKVCQVPATINFTNQSTGAVSYAWDFGNGKTSTDAAPSNTYTQPGSYNVVLKARDVQGCESSHSVAVLAGSDDGLDFTPSITKVCVGEAVSFMVQADAPMLSILWDFGNGTSSTTENAVVTYPAKGIYDVTLEAMLQGKSCHSVVTKKIEVLADPAPNFTYKADCNNNVTFTSTSTGAARLEWYIDNTLYSTGTSFLRAFGAGGKYTIKLIAYNALNCSKTLEREITIAGKPKAAFTPNQEQDCTSPSLSGCAPFTVQFKNESDGITSFTSQWNFGDGASSNDKEPSHTYAKGNFTVTLRITNAQGCTSTASAKVAVADVKPVAKFTTDKKEVCTRENVKFIDQSQGANFWCWDFGDGNTGTGSQITHSYIEPGVYTVTLVAKNAGCTDTFVITQAVKVNAPLTNFELKKNCFDPYTVSLQNLSADYHSLEWDFGDGNKSTTDVSDHRYQSVGDYTVKLTATNNTTHCTVSVLNSFTIRDVRADFTIDNVKPCKGAQVKFTDKSDAAVKWEWIFGDGTISSAQHPVMSYYTAGPFNPRLRVTDADGCTDEKSLPLAVLDIQGNFMFNATSTCDKLTVDFDDYSTGTPQITDWHWDFGDGNTSTDPEPHHVYTALGSYPVTLTLTNADGNCSFIRYDAVKFTNPVPEFTIPKPAYCINDPIVITNWSRDAISFNWDFHDGRSANTIHTQISYPATGSYPVTLSATDGYGCKRSVTKTAFITITKPVAAFKAFDTEGACPPLITVFQDLSTGNVAGWQWDFGNDTYSVLKDPVNTYLRPGIFDVTLKVTDANGCSDTTVVEKLVRVGGPDGTFSSSMTAPSCVNTTIQFNAVTTNTVVHRWDYGDGNVDDMSVSNTAHLYTGTGSFNTSLVLIDDKGCKVVAVGNERIVVGDTTKIDFKYNPVCIFEGDPFLLEAEAAEEVTWAWEMEGKALGTDAVQPVLLDTAGAYRVVLRATNQYGCVSTVSHIIPVHGNITFIPNVFTPNNDTYNDRFEVRDLEKSRWDLRVYNRWGDPVYKKDDYLNDWDGGGLATGVYYYKLTNAVCEKTYKGHVTITR</sequence>
<dbReference type="Gene3D" id="2.60.40.10">
    <property type="entry name" value="Immunoglobulins"/>
    <property type="match status" value="13"/>
</dbReference>
<evidence type="ECO:0000256" key="1">
    <source>
        <dbReference type="ARBA" id="ARBA00004141"/>
    </source>
</evidence>
<feature type="domain" description="PKD" evidence="7">
    <location>
        <begin position="758"/>
        <end position="827"/>
    </location>
</feature>
<dbReference type="NCBIfam" id="TIGR04131">
    <property type="entry name" value="Bac_Flav_CTERM"/>
    <property type="match status" value="1"/>
</dbReference>
<dbReference type="SUPFAM" id="SSF49299">
    <property type="entry name" value="PKD domain"/>
    <property type="match status" value="14"/>
</dbReference>
<comment type="subcellular location">
    <subcellularLocation>
        <location evidence="1">Membrane</location>
        <topology evidence="1">Multi-pass membrane protein</topology>
    </subcellularLocation>
</comment>
<gene>
    <name evidence="8" type="ORF">KK083_02020</name>
</gene>
<name>A0AAP2GH36_9BACT</name>
<feature type="domain" description="PKD" evidence="7">
    <location>
        <begin position="105"/>
        <end position="174"/>
    </location>
</feature>
<dbReference type="FunFam" id="2.60.40.10:FF:000270">
    <property type="entry name" value="Cell surface protein"/>
    <property type="match status" value="1"/>
</dbReference>
<protein>
    <submittedName>
        <fullName evidence="8">PKD domain-containing protein</fullName>
    </submittedName>
</protein>
<evidence type="ECO:0000256" key="4">
    <source>
        <dbReference type="ARBA" id="ARBA00022989"/>
    </source>
</evidence>
<dbReference type="PANTHER" id="PTHR46730:SF1">
    <property type="entry name" value="PLAT DOMAIN-CONTAINING PROTEIN"/>
    <property type="match status" value="1"/>
</dbReference>
<evidence type="ECO:0000256" key="3">
    <source>
        <dbReference type="ARBA" id="ARBA00022737"/>
    </source>
</evidence>
<evidence type="ECO:0000256" key="2">
    <source>
        <dbReference type="ARBA" id="ARBA00022692"/>
    </source>
</evidence>
<proteinExistence type="predicted"/>
<evidence type="ECO:0000256" key="5">
    <source>
        <dbReference type="ARBA" id="ARBA00023136"/>
    </source>
</evidence>
<dbReference type="InterPro" id="IPR000601">
    <property type="entry name" value="PKD_dom"/>
</dbReference>
<dbReference type="InterPro" id="IPR022409">
    <property type="entry name" value="PKD/Chitinase_dom"/>
</dbReference>
<evidence type="ECO:0000313" key="8">
    <source>
        <dbReference type="EMBL" id="MBT1695634.1"/>
    </source>
</evidence>
<accession>A0AAP2GH36</accession>
<dbReference type="PANTHER" id="PTHR46730">
    <property type="entry name" value="POLYCYSTIN-1"/>
    <property type="match status" value="1"/>
</dbReference>
<dbReference type="GO" id="GO:0005261">
    <property type="term" value="F:monoatomic cation channel activity"/>
    <property type="evidence" value="ECO:0007669"/>
    <property type="project" value="TreeGrafter"/>
</dbReference>
<evidence type="ECO:0000259" key="7">
    <source>
        <dbReference type="PROSITE" id="PS50093"/>
    </source>
</evidence>
<keyword evidence="6" id="KW-0732">Signal</keyword>
<feature type="chain" id="PRO_5042942219" evidence="6">
    <location>
        <begin position="24"/>
        <end position="1251"/>
    </location>
</feature>
<dbReference type="CDD" id="cd00146">
    <property type="entry name" value="PKD"/>
    <property type="match status" value="10"/>
</dbReference>
<dbReference type="SMART" id="SM00089">
    <property type="entry name" value="PKD"/>
    <property type="match status" value="13"/>
</dbReference>
<feature type="domain" description="PKD" evidence="7">
    <location>
        <begin position="942"/>
        <end position="989"/>
    </location>
</feature>
<dbReference type="InterPro" id="IPR013783">
    <property type="entry name" value="Ig-like_fold"/>
</dbReference>
<feature type="domain" description="PKD" evidence="7">
    <location>
        <begin position="627"/>
        <end position="669"/>
    </location>
</feature>
<organism evidence="8 9">
    <name type="scientific">Chryseosolibacter histidini</name>
    <dbReference type="NCBI Taxonomy" id="2782349"/>
    <lineage>
        <taxon>Bacteria</taxon>
        <taxon>Pseudomonadati</taxon>
        <taxon>Bacteroidota</taxon>
        <taxon>Cytophagia</taxon>
        <taxon>Cytophagales</taxon>
        <taxon>Chryseotaleaceae</taxon>
        <taxon>Chryseosolibacter</taxon>
    </lineage>
</organism>
<comment type="caution">
    <text evidence="8">The sequence shown here is derived from an EMBL/GenBank/DDBJ whole genome shotgun (WGS) entry which is preliminary data.</text>
</comment>
<feature type="domain" description="PKD" evidence="7">
    <location>
        <begin position="549"/>
        <end position="583"/>
    </location>
</feature>
<feature type="domain" description="PKD" evidence="7">
    <location>
        <begin position="448"/>
        <end position="515"/>
    </location>
</feature>
<dbReference type="GO" id="GO:0005886">
    <property type="term" value="C:plasma membrane"/>
    <property type="evidence" value="ECO:0007669"/>
    <property type="project" value="TreeGrafter"/>
</dbReference>
<keyword evidence="4" id="KW-1133">Transmembrane helix</keyword>
<keyword evidence="9" id="KW-1185">Reference proteome</keyword>
<feature type="domain" description="PKD" evidence="7">
    <location>
        <begin position="297"/>
        <end position="332"/>
    </location>
</feature>